<dbReference type="RefSeq" id="WP_121220950.1">
    <property type="nucleotide sequence ID" value="NZ_RBIG01000003.1"/>
</dbReference>
<dbReference type="Proteomes" id="UP000277424">
    <property type="component" value="Unassembled WGS sequence"/>
</dbReference>
<dbReference type="CDD" id="cd05271">
    <property type="entry name" value="NDUFA9_like_SDR_a"/>
    <property type="match status" value="1"/>
</dbReference>
<dbReference type="InterPro" id="IPR036291">
    <property type="entry name" value="NAD(P)-bd_dom_sf"/>
</dbReference>
<evidence type="ECO:0000313" key="3">
    <source>
        <dbReference type="Proteomes" id="UP000277424"/>
    </source>
</evidence>
<accession>A0A420WBG7</accession>
<dbReference type="OrthoDB" id="9776313at2"/>
<feature type="domain" description="NAD-dependent epimerase/dehydratase" evidence="1">
    <location>
        <begin position="6"/>
        <end position="216"/>
    </location>
</feature>
<evidence type="ECO:0000259" key="1">
    <source>
        <dbReference type="Pfam" id="PF01370"/>
    </source>
</evidence>
<comment type="caution">
    <text evidence="2">The sequence shown here is derived from an EMBL/GenBank/DDBJ whole genome shotgun (WGS) entry which is preliminary data.</text>
</comment>
<dbReference type="GO" id="GO:0044877">
    <property type="term" value="F:protein-containing complex binding"/>
    <property type="evidence" value="ECO:0007669"/>
    <property type="project" value="TreeGrafter"/>
</dbReference>
<dbReference type="EMBL" id="RBIG01000003">
    <property type="protein sequence ID" value="RKQ68347.1"/>
    <property type="molecule type" value="Genomic_DNA"/>
</dbReference>
<dbReference type="SUPFAM" id="SSF51735">
    <property type="entry name" value="NAD(P)-binding Rossmann-fold domains"/>
    <property type="match status" value="1"/>
</dbReference>
<dbReference type="PANTHER" id="PTHR12126">
    <property type="entry name" value="NADH-UBIQUINONE OXIDOREDUCTASE 39 KDA SUBUNIT-RELATED"/>
    <property type="match status" value="1"/>
</dbReference>
<proteinExistence type="predicted"/>
<dbReference type="Pfam" id="PF01370">
    <property type="entry name" value="Epimerase"/>
    <property type="match status" value="1"/>
</dbReference>
<dbReference type="Gene3D" id="3.40.50.720">
    <property type="entry name" value="NAD(P)-binding Rossmann-like Domain"/>
    <property type="match status" value="1"/>
</dbReference>
<name>A0A420WBG7_9PROT</name>
<gene>
    <name evidence="2" type="ORF">BCL74_2825</name>
</gene>
<reference evidence="2 3" key="1">
    <citation type="submission" date="2018-10" db="EMBL/GenBank/DDBJ databases">
        <title>Comparative analysis of microorganisms from saline springs in Andes Mountain Range, Colombia.</title>
        <authorList>
            <person name="Rubin E."/>
        </authorList>
    </citation>
    <scope>NUCLEOTIDE SEQUENCE [LARGE SCALE GENOMIC DNA]</scope>
    <source>
        <strain evidence="2 3">USBA 36</strain>
    </source>
</reference>
<dbReference type="InterPro" id="IPR051207">
    <property type="entry name" value="ComplexI_NDUFA9_subunit"/>
</dbReference>
<dbReference type="PANTHER" id="PTHR12126:SF11">
    <property type="entry name" value="NADH DEHYDROGENASE [UBIQUINONE] 1 ALPHA SUBCOMPLEX SUBUNIT 9, MITOCHONDRIAL"/>
    <property type="match status" value="1"/>
</dbReference>
<organism evidence="2 3">
    <name type="scientific">Oceanibaculum indicum</name>
    <dbReference type="NCBI Taxonomy" id="526216"/>
    <lineage>
        <taxon>Bacteria</taxon>
        <taxon>Pseudomonadati</taxon>
        <taxon>Pseudomonadota</taxon>
        <taxon>Alphaproteobacteria</taxon>
        <taxon>Rhodospirillales</taxon>
        <taxon>Oceanibaculaceae</taxon>
        <taxon>Oceanibaculum</taxon>
    </lineage>
</organism>
<protein>
    <submittedName>
        <fullName evidence="2">NADH dehydrogenase</fullName>
    </submittedName>
</protein>
<evidence type="ECO:0000313" key="2">
    <source>
        <dbReference type="EMBL" id="RKQ68347.1"/>
    </source>
</evidence>
<dbReference type="FunFam" id="3.40.50.720:FF:000702">
    <property type="entry name" value="NADH dehydrogenase (Ubiquinone)"/>
    <property type="match status" value="1"/>
</dbReference>
<dbReference type="AlphaFoldDB" id="A0A420WBG7"/>
<dbReference type="InterPro" id="IPR001509">
    <property type="entry name" value="Epimerase_deHydtase"/>
</dbReference>
<sequence length="316" mass="33452">MSDKVVTVFGGSGFIGRYVVQRLAKTGARVNVAVRHVERAKFLKPMGNVGQITPISCDITDAESVARAVQGADAVVNLVGILYPSGHGHGFDAVHHQAARTIAEAAKAAGARALVQISAIGADAESDSAYARSKAAGEAAVREVFPEATILRPSIVFGPEDGFFNRFAAMARLSPALPLIGGGHTLFQPVYVGDVADAVLRVLSDPKAQGKTYELGGPKAYSFKALMELMLATIGRSRLLVPVPFGIAELQASVLQLLPVPPLTRDQVTLLKHDNVVSEGALTLADLGIEPTTVEVILPAYMERFRRGGHYSRYAA</sequence>